<dbReference type="PANTHER" id="PTHR43179">
    <property type="entry name" value="RHAMNOSYLTRANSFERASE WBBL"/>
    <property type="match status" value="1"/>
</dbReference>
<proteinExistence type="inferred from homology"/>
<dbReference type="Pfam" id="PF00535">
    <property type="entry name" value="Glycos_transf_2"/>
    <property type="match status" value="1"/>
</dbReference>
<dbReference type="SUPFAM" id="SSF53448">
    <property type="entry name" value="Nucleotide-diphospho-sugar transferases"/>
    <property type="match status" value="1"/>
</dbReference>
<comment type="pathway">
    <text evidence="1">Cell wall biogenesis; cell wall polysaccharide biosynthesis.</text>
</comment>
<keyword evidence="4" id="KW-0808">Transferase</keyword>
<name>A0ABQ7FB37_9ACTN</name>
<feature type="domain" description="Glycosyltransferase 2-like" evidence="6">
    <location>
        <begin position="87"/>
        <end position="200"/>
    </location>
</feature>
<evidence type="ECO:0000259" key="6">
    <source>
        <dbReference type="Pfam" id="PF00535"/>
    </source>
</evidence>
<dbReference type="Gene3D" id="3.90.550.10">
    <property type="entry name" value="Spore Coat Polysaccharide Biosynthesis Protein SpsA, Chain A"/>
    <property type="match status" value="1"/>
</dbReference>
<keyword evidence="8" id="KW-1185">Reference proteome</keyword>
<gene>
    <name evidence="7" type="ORF">GCU69_29240</name>
</gene>
<dbReference type="InterPro" id="IPR001173">
    <property type="entry name" value="Glyco_trans_2-like"/>
</dbReference>
<feature type="compositionally biased region" description="Gly residues" evidence="5">
    <location>
        <begin position="52"/>
        <end position="64"/>
    </location>
</feature>
<evidence type="ECO:0000256" key="4">
    <source>
        <dbReference type="ARBA" id="ARBA00022679"/>
    </source>
</evidence>
<evidence type="ECO:0000256" key="5">
    <source>
        <dbReference type="SAM" id="MobiDB-lite"/>
    </source>
</evidence>
<protein>
    <submittedName>
        <fullName evidence="7">Glycosyltransferase family 2 protein</fullName>
    </submittedName>
</protein>
<reference evidence="7 8" key="1">
    <citation type="submission" date="2019-10" db="EMBL/GenBank/DDBJ databases">
        <title>Streptomyces tenebrisbrunneis sp.nov., an endogenous actinomycete isolated from of Lycium ruthenicum.</title>
        <authorList>
            <person name="Ma L."/>
        </authorList>
    </citation>
    <scope>NUCLEOTIDE SEQUENCE [LARGE SCALE GENOMIC DNA]</scope>
    <source>
        <strain evidence="7 8">TRM 66187</strain>
    </source>
</reference>
<organism evidence="7 8">
    <name type="scientific">Streptomyces lycii</name>
    <dbReference type="NCBI Taxonomy" id="2654337"/>
    <lineage>
        <taxon>Bacteria</taxon>
        <taxon>Bacillati</taxon>
        <taxon>Actinomycetota</taxon>
        <taxon>Actinomycetes</taxon>
        <taxon>Kitasatosporales</taxon>
        <taxon>Streptomycetaceae</taxon>
        <taxon>Streptomyces</taxon>
    </lineage>
</organism>
<evidence type="ECO:0000313" key="7">
    <source>
        <dbReference type="EMBL" id="KAF4405663.1"/>
    </source>
</evidence>
<evidence type="ECO:0000256" key="1">
    <source>
        <dbReference type="ARBA" id="ARBA00004776"/>
    </source>
</evidence>
<feature type="compositionally biased region" description="Low complexity" evidence="5">
    <location>
        <begin position="65"/>
        <end position="75"/>
    </location>
</feature>
<evidence type="ECO:0000256" key="3">
    <source>
        <dbReference type="ARBA" id="ARBA00022676"/>
    </source>
</evidence>
<keyword evidence="3" id="KW-0328">Glycosyltransferase</keyword>
<comment type="caution">
    <text evidence="7">The sequence shown here is derived from an EMBL/GenBank/DDBJ whole genome shotgun (WGS) entry which is preliminary data.</text>
</comment>
<dbReference type="PANTHER" id="PTHR43179:SF12">
    <property type="entry name" value="GALACTOFURANOSYLTRANSFERASE GLFT2"/>
    <property type="match status" value="1"/>
</dbReference>
<evidence type="ECO:0000256" key="2">
    <source>
        <dbReference type="ARBA" id="ARBA00006739"/>
    </source>
</evidence>
<sequence length="323" mass="33276">MVICAYTPDRWADVLDAVASVRAQSLPAHETLLVVDHHPALLRRLARHFAGPGGDAEGPAGADGGSTRTGDRATGAGAGTAGAGGAGRVRVLANAGPRGLSAGRNTGIAAATGEVVAFLDDDAVADPDWLRHLAGGYADPAVQAVGGRTLPVWASGRRPRWFPEEFDWAVGCAYRGLPAGRARVRNVHGGNASFRATAFRAAGGFTTGIGRDGGRRPLGGEETELCIRLARAVPGAVLLVDDRAVIHHKVPRERERFRYLLDRSYAEGLSKALIARSVGAGAGLATERGYTTRVLPAGVARGVRDALLGRPGGAGRAGAILAG</sequence>
<evidence type="ECO:0000313" key="8">
    <source>
        <dbReference type="Proteomes" id="UP000621266"/>
    </source>
</evidence>
<accession>A0ABQ7FB37</accession>
<dbReference type="InterPro" id="IPR029044">
    <property type="entry name" value="Nucleotide-diphossugar_trans"/>
</dbReference>
<feature type="region of interest" description="Disordered" evidence="5">
    <location>
        <begin position="52"/>
        <end position="84"/>
    </location>
</feature>
<comment type="similarity">
    <text evidence="2">Belongs to the glycosyltransferase 2 family.</text>
</comment>
<dbReference type="EMBL" id="WHPN01000407">
    <property type="protein sequence ID" value="KAF4405663.1"/>
    <property type="molecule type" value="Genomic_DNA"/>
</dbReference>
<feature type="non-terminal residue" evidence="7">
    <location>
        <position position="323"/>
    </location>
</feature>
<dbReference type="Proteomes" id="UP000621266">
    <property type="component" value="Unassembled WGS sequence"/>
</dbReference>